<dbReference type="AlphaFoldDB" id="A0A7S2DTC3"/>
<dbReference type="Gene3D" id="3.40.50.300">
    <property type="entry name" value="P-loop containing nucleotide triphosphate hydrolases"/>
    <property type="match status" value="1"/>
</dbReference>
<gene>
    <name evidence="1" type="ORF">CBRE1094_LOCUS20530</name>
</gene>
<protein>
    <submittedName>
        <fullName evidence="1">Uncharacterized protein</fullName>
    </submittedName>
</protein>
<accession>A0A7S2DTC3</accession>
<reference evidence="1" key="1">
    <citation type="submission" date="2021-01" db="EMBL/GenBank/DDBJ databases">
        <authorList>
            <person name="Corre E."/>
            <person name="Pelletier E."/>
            <person name="Niang G."/>
            <person name="Scheremetjew M."/>
            <person name="Finn R."/>
            <person name="Kale V."/>
            <person name="Holt S."/>
            <person name="Cochrane G."/>
            <person name="Meng A."/>
            <person name="Brown T."/>
            <person name="Cohen L."/>
        </authorList>
    </citation>
    <scope>NUCLEOTIDE SEQUENCE</scope>
    <source>
        <strain evidence="1">UTEX LB 985</strain>
    </source>
</reference>
<dbReference type="InterPro" id="IPR027417">
    <property type="entry name" value="P-loop_NTPase"/>
</dbReference>
<proteinExistence type="predicted"/>
<dbReference type="EMBL" id="HBGU01037503">
    <property type="protein sequence ID" value="CAD9463837.1"/>
    <property type="molecule type" value="Transcribed_RNA"/>
</dbReference>
<evidence type="ECO:0000313" key="1">
    <source>
        <dbReference type="EMBL" id="CAD9463837.1"/>
    </source>
</evidence>
<name>A0A7S2DTC3_9EUKA</name>
<sequence length="215" mass="24939">MHQYRMHYTANHIIGKTPEAAWTKLKNFLDTFAIVATMQRFDESMLLAHDLTGLPVTLYRRNRPNQKGGFRGTNKDVCPDMELCRQAVKNVAERDYKMYDRYSNLFEKKLTELGPDFARRVTLYKQAVNDIQAVWKGVPRRQYICRYHPETGTSAPNLRFHNLRCPVRDGQAPGVQASLCQAIYAHRLFECPWQYVPNSSLSDSLGCWRPSMGFK</sequence>
<organism evidence="1">
    <name type="scientific">Haptolina brevifila</name>
    <dbReference type="NCBI Taxonomy" id="156173"/>
    <lineage>
        <taxon>Eukaryota</taxon>
        <taxon>Haptista</taxon>
        <taxon>Haptophyta</taxon>
        <taxon>Prymnesiophyceae</taxon>
        <taxon>Prymnesiales</taxon>
        <taxon>Prymnesiaceae</taxon>
        <taxon>Haptolina</taxon>
    </lineage>
</organism>